<dbReference type="OrthoDB" id="9805815at2"/>
<dbReference type="PROSITE" id="PS51318">
    <property type="entry name" value="TAT"/>
    <property type="match status" value="1"/>
</dbReference>
<accession>A0A5C8NVX8</accession>
<dbReference type="Proteomes" id="UP000321548">
    <property type="component" value="Unassembled WGS sequence"/>
</dbReference>
<feature type="domain" description="Intradiol ring-cleavage dioxygenases" evidence="5">
    <location>
        <begin position="95"/>
        <end position="123"/>
    </location>
</feature>
<dbReference type="SUPFAM" id="SSF49482">
    <property type="entry name" value="Aromatic compound dioxygenase"/>
    <property type="match status" value="1"/>
</dbReference>
<evidence type="ECO:0000313" key="7">
    <source>
        <dbReference type="Proteomes" id="UP000321548"/>
    </source>
</evidence>
<dbReference type="AlphaFoldDB" id="A0A5C8NVX8"/>
<dbReference type="Gene3D" id="2.60.130.10">
    <property type="entry name" value="Aromatic compound dioxygenase"/>
    <property type="match status" value="1"/>
</dbReference>
<feature type="chain" id="PRO_5022783648" evidence="4">
    <location>
        <begin position="30"/>
        <end position="233"/>
    </location>
</feature>
<gene>
    <name evidence="6" type="ORF">FHP08_10630</name>
</gene>
<name>A0A5C8NVX8_9BURK</name>
<evidence type="ECO:0000256" key="3">
    <source>
        <dbReference type="ARBA" id="ARBA00023002"/>
    </source>
</evidence>
<feature type="signal peptide" evidence="4">
    <location>
        <begin position="1"/>
        <end position="29"/>
    </location>
</feature>
<comment type="caution">
    <text evidence="6">The sequence shown here is derived from an EMBL/GenBank/DDBJ whole genome shotgun (WGS) entry which is preliminary data.</text>
</comment>
<evidence type="ECO:0000256" key="4">
    <source>
        <dbReference type="SAM" id="SignalP"/>
    </source>
</evidence>
<dbReference type="PANTHER" id="PTHR33711:SF9">
    <property type="entry name" value="PROTOCATECHUATE 3,4-DIOXYGENASE ALPHA CHAIN"/>
    <property type="match status" value="1"/>
</dbReference>
<dbReference type="GO" id="GO:0016702">
    <property type="term" value="F:oxidoreductase activity, acting on single donors with incorporation of molecular oxygen, incorporation of two atoms of oxygen"/>
    <property type="evidence" value="ECO:0007669"/>
    <property type="project" value="InterPro"/>
</dbReference>
<dbReference type="InterPro" id="IPR015889">
    <property type="entry name" value="Intradiol_dOase_core"/>
</dbReference>
<dbReference type="EMBL" id="VDUY01000004">
    <property type="protein sequence ID" value="TXL65249.1"/>
    <property type="molecule type" value="Genomic_DNA"/>
</dbReference>
<keyword evidence="3" id="KW-0560">Oxidoreductase</keyword>
<dbReference type="InterPro" id="IPR050770">
    <property type="entry name" value="Intradiol_RC_Dioxygenase"/>
</dbReference>
<keyword evidence="7" id="KW-1185">Reference proteome</keyword>
<dbReference type="InterPro" id="IPR006311">
    <property type="entry name" value="TAT_signal"/>
</dbReference>
<dbReference type="GO" id="GO:0008199">
    <property type="term" value="F:ferric iron binding"/>
    <property type="evidence" value="ECO:0007669"/>
    <property type="project" value="InterPro"/>
</dbReference>
<dbReference type="Pfam" id="PF00775">
    <property type="entry name" value="Dioxygenase_C"/>
    <property type="match status" value="1"/>
</dbReference>
<organism evidence="6 7">
    <name type="scientific">Zeimonas arvi</name>
    <dbReference type="NCBI Taxonomy" id="2498847"/>
    <lineage>
        <taxon>Bacteria</taxon>
        <taxon>Pseudomonadati</taxon>
        <taxon>Pseudomonadota</taxon>
        <taxon>Betaproteobacteria</taxon>
        <taxon>Burkholderiales</taxon>
        <taxon>Burkholderiaceae</taxon>
        <taxon>Zeimonas</taxon>
    </lineage>
</organism>
<keyword evidence="2 6" id="KW-0223">Dioxygenase</keyword>
<protein>
    <submittedName>
        <fullName evidence="6">Intradiol ring-cleavage dioxygenase</fullName>
    </submittedName>
</protein>
<dbReference type="PROSITE" id="PS00083">
    <property type="entry name" value="INTRADIOL_DIOXYGENAS"/>
    <property type="match status" value="1"/>
</dbReference>
<dbReference type="RefSeq" id="WP_147704444.1">
    <property type="nucleotide sequence ID" value="NZ_VDUY01000004.1"/>
</dbReference>
<comment type="similarity">
    <text evidence="1">Belongs to the intradiol ring-cleavage dioxygenase family.</text>
</comment>
<evidence type="ECO:0000259" key="5">
    <source>
        <dbReference type="PROSITE" id="PS00083"/>
    </source>
</evidence>
<proteinExistence type="inferred from homology"/>
<sequence>MTKYRPNSPIRRRRIVAGLGGAALAGATAAVPWRALAAAGGPGARGTASADAQRIVTPRQSLGPFYPVDWAGDADNDLVIVRGEAARALGQVAHVRGRVVDRDGAPLDGSIVEIWQCDARGVYRHPRDRGVRDTGFQGRGSTRAASDGSWTFRTIRPAPYPGRTPHIHFFVRTPDGRELVTQLYVAGDPGNAGDFLLNSVRDARQRERLIARFDPADRIEPGALLAEFEIVIG</sequence>
<dbReference type="CDD" id="cd00421">
    <property type="entry name" value="intradiol_dioxygenase"/>
    <property type="match status" value="1"/>
</dbReference>
<evidence type="ECO:0000313" key="6">
    <source>
        <dbReference type="EMBL" id="TXL65249.1"/>
    </source>
</evidence>
<keyword evidence="4" id="KW-0732">Signal</keyword>
<dbReference type="InterPro" id="IPR000627">
    <property type="entry name" value="Intradiol_dOase_C"/>
</dbReference>
<evidence type="ECO:0000256" key="1">
    <source>
        <dbReference type="ARBA" id="ARBA00007825"/>
    </source>
</evidence>
<dbReference type="PANTHER" id="PTHR33711">
    <property type="entry name" value="DIOXYGENASE, PUTATIVE (AFU_ORTHOLOGUE AFUA_2G02910)-RELATED"/>
    <property type="match status" value="1"/>
</dbReference>
<reference evidence="6 7" key="1">
    <citation type="submission" date="2019-06" db="EMBL/GenBank/DDBJ databases">
        <title>Quisquiliibacterium sp. nov., isolated from a maize field.</title>
        <authorList>
            <person name="Lin S.-Y."/>
            <person name="Tsai C.-F."/>
            <person name="Young C.-C."/>
        </authorList>
    </citation>
    <scope>NUCLEOTIDE SEQUENCE [LARGE SCALE GENOMIC DNA]</scope>
    <source>
        <strain evidence="6 7">CC-CFT501</strain>
    </source>
</reference>
<evidence type="ECO:0000256" key="2">
    <source>
        <dbReference type="ARBA" id="ARBA00022964"/>
    </source>
</evidence>